<dbReference type="RefSeq" id="WP_162672817.1">
    <property type="nucleotide sequence ID" value="NZ_LR593886.1"/>
</dbReference>
<dbReference type="EMBL" id="LR593886">
    <property type="protein sequence ID" value="VTS02703.1"/>
    <property type="molecule type" value="Genomic_DNA"/>
</dbReference>
<organism evidence="3 4">
    <name type="scientific">Gemmata massiliana</name>
    <dbReference type="NCBI Taxonomy" id="1210884"/>
    <lineage>
        <taxon>Bacteria</taxon>
        <taxon>Pseudomonadati</taxon>
        <taxon>Planctomycetota</taxon>
        <taxon>Planctomycetia</taxon>
        <taxon>Gemmatales</taxon>
        <taxon>Gemmataceae</taxon>
        <taxon>Gemmata</taxon>
    </lineage>
</organism>
<dbReference type="Pfam" id="PF13202">
    <property type="entry name" value="EF-hand_5"/>
    <property type="match status" value="2"/>
</dbReference>
<dbReference type="PROSITE" id="PS50222">
    <property type="entry name" value="EF_HAND_2"/>
    <property type="match status" value="1"/>
</dbReference>
<gene>
    <name evidence="3" type="ORF">SOIL9_74280</name>
</gene>
<dbReference type="AlphaFoldDB" id="A0A6P2DJ42"/>
<protein>
    <recommendedName>
        <fullName evidence="2">EF-hand domain-containing protein</fullName>
    </recommendedName>
</protein>
<feature type="domain" description="EF-hand" evidence="2">
    <location>
        <begin position="464"/>
        <end position="499"/>
    </location>
</feature>
<dbReference type="InterPro" id="IPR018247">
    <property type="entry name" value="EF_Hand_1_Ca_BS"/>
</dbReference>
<feature type="signal peptide" evidence="1">
    <location>
        <begin position="1"/>
        <end position="20"/>
    </location>
</feature>
<keyword evidence="1" id="KW-0732">Signal</keyword>
<evidence type="ECO:0000313" key="3">
    <source>
        <dbReference type="EMBL" id="VTS02703.1"/>
    </source>
</evidence>
<proteinExistence type="predicted"/>
<accession>A0A6P2DJ42</accession>
<name>A0A6P2DJ42_9BACT</name>
<sequence length="803" mass="86682">MPRLFLALFALFAATSAAGAADVPVIDDVEGQPLAANAERLVKALDFLGASLPEEAGKQLAKAIENKDAKKVQEVLDKRVLFAITINPEARLKVAKGPGDAIIQQAGWTPVLVKIMNDSTVKKQLRVMSAQAGPVYSGPGQDAKGAKADPKIVERFLGAELFSAPPMTDTLSGLKVEYAIVLLYSSESGRREATIGFDIGQGNQDLGFRGETPVLFEVKPAVAVKVNVTDFDGKPPPGRFLITDASGHISPPQAKRLAPDLFFQRQVYRHDGGTILLPPGKFLVQYGRGPEYALKTTELLVPEPRERRTATLEAKLERWINPADFGFFSGDHHIHAAGCAHYTNPTEGVLPEDMFLHVKGEGLNVGCCLTWGPCYDYQRKFFEAKPWQKSEPFTILKYDVEVSGFGSQALGHVCLLNLRDQTYPGSDGTKLKGWPTWTTPLMKWGKDQGAVTGYAHSANGLGVNPKEAAKRLFDALDANQDGGISLDEARAGKLPLPELFATIDTNSDGKLSAAELLKSTEKTANTLPNLNVPEMNGIGAQEVCVTTAMGVCDFISAMDTARTPEWNCWYHIMNCGFPLKASGETDFPCISGSRVGQGRVYVQLGKKTDMVDYSAWCKGIAQGRSYVSDGYAHALEFAVNGTSAGFGDVKLDAAGMVKVTAKVAFAKDVSLGTAPGAQAPVGPTRTLELVVNGKVVQSKEIAADDKAHDVSFDVNVSSSSWVAIRHFPQMHTNPVNVVVAGKPIRASKASAKWCVGVIEQLWRVRGPGIKDTERAEAEKTFKKALDMYKKIADESADDLRKVD</sequence>
<keyword evidence="3" id="KW-0378">Hydrolase</keyword>
<dbReference type="KEGG" id="gms:SOIL9_74280"/>
<dbReference type="NCBIfam" id="NF038032">
    <property type="entry name" value="CehA_McbA_metalo"/>
    <property type="match status" value="1"/>
</dbReference>
<dbReference type="GO" id="GO:0005509">
    <property type="term" value="F:calcium ion binding"/>
    <property type="evidence" value="ECO:0007669"/>
    <property type="project" value="InterPro"/>
</dbReference>
<keyword evidence="4" id="KW-1185">Reference proteome</keyword>
<evidence type="ECO:0000259" key="2">
    <source>
        <dbReference type="PROSITE" id="PS50222"/>
    </source>
</evidence>
<dbReference type="PROSITE" id="PS00018">
    <property type="entry name" value="EF_HAND_1"/>
    <property type="match status" value="1"/>
</dbReference>
<evidence type="ECO:0000256" key="1">
    <source>
        <dbReference type="SAM" id="SignalP"/>
    </source>
</evidence>
<dbReference type="SUPFAM" id="SSF47473">
    <property type="entry name" value="EF-hand"/>
    <property type="match status" value="1"/>
</dbReference>
<dbReference type="Gene3D" id="1.10.238.10">
    <property type="entry name" value="EF-hand"/>
    <property type="match status" value="1"/>
</dbReference>
<dbReference type="InterPro" id="IPR011992">
    <property type="entry name" value="EF-hand-dom_pair"/>
</dbReference>
<evidence type="ECO:0000313" key="4">
    <source>
        <dbReference type="Proteomes" id="UP000464178"/>
    </source>
</evidence>
<reference evidence="3 4" key="1">
    <citation type="submission" date="2019-05" db="EMBL/GenBank/DDBJ databases">
        <authorList>
            <consortium name="Science for Life Laboratories"/>
        </authorList>
    </citation>
    <scope>NUCLEOTIDE SEQUENCE [LARGE SCALE GENOMIC DNA]</scope>
    <source>
        <strain evidence="3">Soil9</strain>
    </source>
</reference>
<dbReference type="Proteomes" id="UP000464178">
    <property type="component" value="Chromosome"/>
</dbReference>
<dbReference type="GO" id="GO:0016787">
    <property type="term" value="F:hydrolase activity"/>
    <property type="evidence" value="ECO:0007669"/>
    <property type="project" value="UniProtKB-KW"/>
</dbReference>
<dbReference type="InterPro" id="IPR002048">
    <property type="entry name" value="EF_hand_dom"/>
</dbReference>
<feature type="chain" id="PRO_5027094548" description="EF-hand domain-containing protein" evidence="1">
    <location>
        <begin position="21"/>
        <end position="803"/>
    </location>
</feature>